<evidence type="ECO:0000313" key="2">
    <source>
        <dbReference type="Proteomes" id="UP000735302"/>
    </source>
</evidence>
<accession>A0AAV4CKD7</accession>
<evidence type="ECO:0000313" key="1">
    <source>
        <dbReference type="EMBL" id="GFO31513.1"/>
    </source>
</evidence>
<protein>
    <submittedName>
        <fullName evidence="1">Mariner mos1 transposase</fullName>
    </submittedName>
</protein>
<gene>
    <name evidence="1" type="ORF">PoB_005801800</name>
</gene>
<comment type="caution">
    <text evidence="1">The sequence shown here is derived from an EMBL/GenBank/DDBJ whole genome shotgun (WGS) entry which is preliminary data.</text>
</comment>
<dbReference type="EMBL" id="BLXT01006392">
    <property type="protein sequence ID" value="GFO31513.1"/>
    <property type="molecule type" value="Genomic_DNA"/>
</dbReference>
<dbReference type="InterPro" id="IPR036397">
    <property type="entry name" value="RNaseH_sf"/>
</dbReference>
<name>A0AAV4CKD7_9GAST</name>
<sequence>MVTELMDKYEWFVFEHPRYSPHLASCNCRLFPKMKERPRGYGFELEDEIIFATKEVIIKNPMLPPLTVSYGECENALTMAWRLLRGAEHWMEIIYAKFMSYKEGKFAFGLDLEI</sequence>
<dbReference type="Proteomes" id="UP000735302">
    <property type="component" value="Unassembled WGS sequence"/>
</dbReference>
<dbReference type="GO" id="GO:0003676">
    <property type="term" value="F:nucleic acid binding"/>
    <property type="evidence" value="ECO:0007669"/>
    <property type="project" value="InterPro"/>
</dbReference>
<dbReference type="AlphaFoldDB" id="A0AAV4CKD7"/>
<dbReference type="Gene3D" id="3.30.420.10">
    <property type="entry name" value="Ribonuclease H-like superfamily/Ribonuclease H"/>
    <property type="match status" value="1"/>
</dbReference>
<keyword evidence="2" id="KW-1185">Reference proteome</keyword>
<organism evidence="1 2">
    <name type="scientific">Plakobranchus ocellatus</name>
    <dbReference type="NCBI Taxonomy" id="259542"/>
    <lineage>
        <taxon>Eukaryota</taxon>
        <taxon>Metazoa</taxon>
        <taxon>Spiralia</taxon>
        <taxon>Lophotrochozoa</taxon>
        <taxon>Mollusca</taxon>
        <taxon>Gastropoda</taxon>
        <taxon>Heterobranchia</taxon>
        <taxon>Euthyneura</taxon>
        <taxon>Panpulmonata</taxon>
        <taxon>Sacoglossa</taxon>
        <taxon>Placobranchoidea</taxon>
        <taxon>Plakobranchidae</taxon>
        <taxon>Plakobranchus</taxon>
    </lineage>
</organism>
<reference evidence="1 2" key="1">
    <citation type="journal article" date="2021" name="Elife">
        <title>Chloroplast acquisition without the gene transfer in kleptoplastic sea slugs, Plakobranchus ocellatus.</title>
        <authorList>
            <person name="Maeda T."/>
            <person name="Takahashi S."/>
            <person name="Yoshida T."/>
            <person name="Shimamura S."/>
            <person name="Takaki Y."/>
            <person name="Nagai Y."/>
            <person name="Toyoda A."/>
            <person name="Suzuki Y."/>
            <person name="Arimoto A."/>
            <person name="Ishii H."/>
            <person name="Satoh N."/>
            <person name="Nishiyama T."/>
            <person name="Hasebe M."/>
            <person name="Maruyama T."/>
            <person name="Minagawa J."/>
            <person name="Obokata J."/>
            <person name="Shigenobu S."/>
        </authorList>
    </citation>
    <scope>NUCLEOTIDE SEQUENCE [LARGE SCALE GENOMIC DNA]</scope>
</reference>
<proteinExistence type="predicted"/>